<dbReference type="Pfam" id="PF00990">
    <property type="entry name" value="GGDEF"/>
    <property type="match status" value="1"/>
</dbReference>
<name>A0AAU9E0R5_9FIRM</name>
<dbReference type="RefSeq" id="WP_338536185.1">
    <property type="nucleotide sequence ID" value="NZ_AP028654.1"/>
</dbReference>
<dbReference type="InterPro" id="IPR027417">
    <property type="entry name" value="P-loop_NTPase"/>
</dbReference>
<dbReference type="GO" id="GO:0005524">
    <property type="term" value="F:ATP binding"/>
    <property type="evidence" value="ECO:0007669"/>
    <property type="project" value="InterPro"/>
</dbReference>
<dbReference type="InterPro" id="IPR000160">
    <property type="entry name" value="GGDEF_dom"/>
</dbReference>
<dbReference type="Gene3D" id="3.30.70.270">
    <property type="match status" value="1"/>
</dbReference>
<dbReference type="InterPro" id="IPR011009">
    <property type="entry name" value="Kinase-like_dom_sf"/>
</dbReference>
<evidence type="ECO:0000259" key="3">
    <source>
        <dbReference type="PROSITE" id="PS50887"/>
    </source>
</evidence>
<dbReference type="Pfam" id="PF13191">
    <property type="entry name" value="AAA_16"/>
    <property type="match status" value="1"/>
</dbReference>
<keyword evidence="5" id="KW-1185">Reference proteome</keyword>
<dbReference type="GO" id="GO:0016020">
    <property type="term" value="C:membrane"/>
    <property type="evidence" value="ECO:0007669"/>
    <property type="project" value="UniProtKB-SubCell"/>
</dbReference>
<evidence type="ECO:0000259" key="2">
    <source>
        <dbReference type="PROSITE" id="PS50011"/>
    </source>
</evidence>
<feature type="domain" description="GGDEF" evidence="3">
    <location>
        <begin position="1541"/>
        <end position="1673"/>
    </location>
</feature>
<sequence length="1673" mass="194351">MKLNGYTNFELIYEGNSNIYIANREQDHQQVIIKSVVDEFHCKTANCNLAFEYSILKELNDIDGVIKAYGFLKSNGHQYLFLEAVDSVSLEQYLDENTLEYDEKLDILKQILLIIGKIHENGIIHKDINPSNIIVSNTDRKVRIIDFGIASLIKNEHIRHEEIKNIEGTIEYLSPEQTGRINRDVDYRTDYYSFGITAYKVLTGMLPFYSSDKLAFIHLHLANNLKELNESIDMPKYMLAIIKKLIAKDKEDRYQSVFGILSDIETFEIKQNDKNTDTFVLGQNDYISRLIIPDKLYGRENELSEIGSGLRKSIKDQSEICLVTGKPGIGKSTLVYEVIRNTLDYNYYLISAKADQYKTDVPYTVLIKAFENFLDLIFTESEEEIQYWKEKFLNALGSNGQLIIDMIPAFERIIGPQEPVVELGYNEEKNRFKETYFELLRVVSNKTKPIVIFLDNLQWCDSNTLELIKEIITNKIISHTYLIVSYRDNELNDNPELVRFINEIKSLKNIRKILLEPLKKHAILELLEGILGKNLEHINELVELIFLKTRGNPFFINEFIRNIYSNNDLYFDQKLKKWSWNLNNIEAMYVSDNVVDLVLNRISTYNPITQNALQVAASLGSRFLFSELIECLEVSHENLVKILLFLIKEDLIRPVDNSYRLLLESQSKVDIAIGFIFMHDRLQQASYNLVDKRAQKNNHFIIANTLKNYYRNSLTNENKRKLISHYLKSIDLIHDNSDIVFVLKLAYEVALIYRKTSAYKSAYNILHQFSIFIKKQQWMNEYTIVKLFMMEYASVAYLVNEHEIADATMSEVLSHTKTNFEKVEAYIQKVSQYITIGKMEESIVAGIKGLKLLDVKVPKNVSKLMIFEKYIKLNYRLKGLSIDDLYNKPEITNEHVKLEIKLWSNILPIYYIMGRTNTFAWIGLHLVDLTVKYGNFEESPFIFALYGMLLCSVFGKYEKGAELGKLAMDLNEVYRDIKKECRIYHGYATFILPWTTHPIKLNSLYKKGIEIGYNTGDYMYMSHIALSLYIWDPTITLEELSIEKNKQREIVKKAKYQDLLDGLSIIYGQCMNFRGLTDDKFSLNINGFDEKKCVAGMFEREFKTGITVYNLRKAEIYYLYGEFSKANEYILKTEADIQSIMGLQYTVRFTMLKALINAKLGLSIKPYMKKMKMWSEVNADNYLHLYTIMEGLQLDQKNNLKMSLNKYNQAIEFAKENLWYRDQALANELACNLLIKNNMNVAALGYFNESIRLYSYWGANAKINDMNEKYSNLIEIREKNRTKDLDNRSLSKTTDNNQLDIISILKSSHTISSEINFEELVKNILKITMENAGAVKTIFLTAEDNELTIFAEANFNQTKVTFYKDQEINLSKTVPMTLINYAKITLEAIIIFNAAEDNDFMKDEYIIKNRVKSILVLPLVRNKKLVAILYLENNLVKGAFSQERLDVLKLLSTEMVISIENAKLYRDLEVYNNELEFEVKKRTKEIEKVNINLVVKNEKLVKTQKQLSVMAMTDPLTGAYNRRCMQSKLEKGKSDFEYNESEFTLMLIDIDDFKKVNDNYGHDCGDFVLVELTNLIKQSIREQDELSRWGGEEFLLMLSNTKLNSGFLVAEKVRKNISSHFFNYKDIEIRVTITIGLSSYRDSAMSLDEVVKKCDNGLYLGKDKGKNRVEIVE</sequence>
<dbReference type="PROSITE" id="PS50887">
    <property type="entry name" value="GGDEF"/>
    <property type="match status" value="1"/>
</dbReference>
<dbReference type="InterPro" id="IPR053159">
    <property type="entry name" value="Hybrid_Histidine_Kinase"/>
</dbReference>
<dbReference type="PANTHER" id="PTHR43642:SF1">
    <property type="entry name" value="HYBRID SIGNAL TRANSDUCTION HISTIDINE KINASE G"/>
    <property type="match status" value="1"/>
</dbReference>
<dbReference type="InterPro" id="IPR000719">
    <property type="entry name" value="Prot_kinase_dom"/>
</dbReference>
<dbReference type="SMART" id="SM00267">
    <property type="entry name" value="GGDEF"/>
    <property type="match status" value="1"/>
</dbReference>
<feature type="domain" description="Protein kinase" evidence="2">
    <location>
        <begin position="1"/>
        <end position="267"/>
    </location>
</feature>
<comment type="subcellular location">
    <subcellularLocation>
        <location evidence="1">Membrane</location>
        <topology evidence="1">Single-pass membrane protein</topology>
    </subcellularLocation>
</comment>
<dbReference type="PANTHER" id="PTHR43642">
    <property type="entry name" value="HYBRID SIGNAL TRANSDUCTION HISTIDINE KINASE G"/>
    <property type="match status" value="1"/>
</dbReference>
<dbReference type="SUPFAM" id="SSF56112">
    <property type="entry name" value="Protein kinase-like (PK-like)"/>
    <property type="match status" value="1"/>
</dbReference>
<dbReference type="GO" id="GO:0004672">
    <property type="term" value="F:protein kinase activity"/>
    <property type="evidence" value="ECO:0007669"/>
    <property type="project" value="InterPro"/>
</dbReference>
<dbReference type="KEGG" id="hprf:HLPR_01490"/>
<dbReference type="InterPro" id="IPR003018">
    <property type="entry name" value="GAF"/>
</dbReference>
<dbReference type="InterPro" id="IPR011990">
    <property type="entry name" value="TPR-like_helical_dom_sf"/>
</dbReference>
<dbReference type="SUPFAM" id="SSF52540">
    <property type="entry name" value="P-loop containing nucleoside triphosphate hydrolases"/>
    <property type="match status" value="1"/>
</dbReference>
<dbReference type="CDD" id="cd14014">
    <property type="entry name" value="STKc_PknB_like"/>
    <property type="match status" value="1"/>
</dbReference>
<dbReference type="Gene3D" id="3.30.450.40">
    <property type="match status" value="1"/>
</dbReference>
<dbReference type="SMART" id="SM00065">
    <property type="entry name" value="GAF"/>
    <property type="match status" value="1"/>
</dbReference>
<protein>
    <submittedName>
        <fullName evidence="4">AAA family ATPase</fullName>
    </submittedName>
</protein>
<dbReference type="InterPro" id="IPR043128">
    <property type="entry name" value="Rev_trsase/Diguanyl_cyclase"/>
</dbReference>
<dbReference type="InterPro" id="IPR041664">
    <property type="entry name" value="AAA_16"/>
</dbReference>
<dbReference type="NCBIfam" id="TIGR00254">
    <property type="entry name" value="GGDEF"/>
    <property type="match status" value="1"/>
</dbReference>
<dbReference type="InterPro" id="IPR029016">
    <property type="entry name" value="GAF-like_dom_sf"/>
</dbReference>
<evidence type="ECO:0000313" key="4">
    <source>
        <dbReference type="EMBL" id="BEP27818.1"/>
    </source>
</evidence>
<dbReference type="InterPro" id="IPR029787">
    <property type="entry name" value="Nucleotide_cyclase"/>
</dbReference>
<dbReference type="SUPFAM" id="SSF55073">
    <property type="entry name" value="Nucleotide cyclase"/>
    <property type="match status" value="1"/>
</dbReference>
<dbReference type="Proteomes" id="UP001321786">
    <property type="component" value="Chromosome"/>
</dbReference>
<proteinExistence type="predicted"/>
<organism evidence="4 5">
    <name type="scientific">Helicovermis profundi</name>
    <dbReference type="NCBI Taxonomy" id="3065157"/>
    <lineage>
        <taxon>Bacteria</taxon>
        <taxon>Bacillati</taxon>
        <taxon>Bacillota</taxon>
        <taxon>Clostridia</taxon>
        <taxon>Helicovermis</taxon>
    </lineage>
</organism>
<evidence type="ECO:0000256" key="1">
    <source>
        <dbReference type="ARBA" id="ARBA00004167"/>
    </source>
</evidence>
<dbReference type="Gene3D" id="3.40.50.300">
    <property type="entry name" value="P-loop containing nucleotide triphosphate hydrolases"/>
    <property type="match status" value="1"/>
</dbReference>
<dbReference type="CDD" id="cd01949">
    <property type="entry name" value="GGDEF"/>
    <property type="match status" value="1"/>
</dbReference>
<dbReference type="Pfam" id="PF01590">
    <property type="entry name" value="GAF"/>
    <property type="match status" value="1"/>
</dbReference>
<evidence type="ECO:0000313" key="5">
    <source>
        <dbReference type="Proteomes" id="UP001321786"/>
    </source>
</evidence>
<dbReference type="EMBL" id="AP028654">
    <property type="protein sequence ID" value="BEP27818.1"/>
    <property type="molecule type" value="Genomic_DNA"/>
</dbReference>
<gene>
    <name evidence="4" type="ORF">HLPR_01490</name>
</gene>
<reference evidence="4 5" key="1">
    <citation type="submission" date="2023-08" db="EMBL/GenBank/DDBJ databases">
        <title>Helicovermis profunda gen. nov., sp. nov., a novel mesophilic, fermentative bacterium within the Bacillota from a deep-sea hydrothermal vent chimney.</title>
        <authorList>
            <person name="Miyazaki U."/>
            <person name="Mizutani D."/>
            <person name="Hashimoto Y."/>
            <person name="Tame A."/>
            <person name="Sawayama S."/>
            <person name="Miyazaki J."/>
            <person name="Takai K."/>
            <person name="Nakagawa S."/>
        </authorList>
    </citation>
    <scope>NUCLEOTIDE SEQUENCE [LARGE SCALE GENOMIC DNA]</scope>
    <source>
        <strain evidence="4 5">S502</strain>
    </source>
</reference>
<accession>A0AAU9E0R5</accession>
<dbReference type="FunFam" id="3.30.70.270:FF:000001">
    <property type="entry name" value="Diguanylate cyclase domain protein"/>
    <property type="match status" value="1"/>
</dbReference>
<dbReference type="SUPFAM" id="SSF55781">
    <property type="entry name" value="GAF domain-like"/>
    <property type="match status" value="1"/>
</dbReference>
<dbReference type="Gene3D" id="1.10.510.10">
    <property type="entry name" value="Transferase(Phosphotransferase) domain 1"/>
    <property type="match status" value="1"/>
</dbReference>
<dbReference type="Pfam" id="PF00069">
    <property type="entry name" value="Pkinase"/>
    <property type="match status" value="1"/>
</dbReference>
<dbReference type="PROSITE" id="PS50011">
    <property type="entry name" value="PROTEIN_KINASE_DOM"/>
    <property type="match status" value="1"/>
</dbReference>
<dbReference type="SUPFAM" id="SSF48452">
    <property type="entry name" value="TPR-like"/>
    <property type="match status" value="1"/>
</dbReference>